<dbReference type="OrthoDB" id="10625078at2759"/>
<dbReference type="EMBL" id="UYRW01016218">
    <property type="protein sequence ID" value="VDN02991.1"/>
    <property type="molecule type" value="Genomic_DNA"/>
</dbReference>
<dbReference type="Proteomes" id="UP000271087">
    <property type="component" value="Unassembled WGS sequence"/>
</dbReference>
<gene>
    <name evidence="1" type="ORF">NOO_LOCUS13549</name>
</gene>
<organism evidence="1 2">
    <name type="scientific">Onchocerca ochengi</name>
    <name type="common">Filarial nematode worm</name>
    <dbReference type="NCBI Taxonomy" id="42157"/>
    <lineage>
        <taxon>Eukaryota</taxon>
        <taxon>Metazoa</taxon>
        <taxon>Ecdysozoa</taxon>
        <taxon>Nematoda</taxon>
        <taxon>Chromadorea</taxon>
        <taxon>Rhabditida</taxon>
        <taxon>Spirurina</taxon>
        <taxon>Spiruromorpha</taxon>
        <taxon>Filarioidea</taxon>
        <taxon>Onchocercidae</taxon>
        <taxon>Onchocerca</taxon>
    </lineage>
</organism>
<proteinExistence type="predicted"/>
<evidence type="ECO:0000313" key="1">
    <source>
        <dbReference type="EMBL" id="VDN02991.1"/>
    </source>
</evidence>
<accession>A0A3P7LAP9</accession>
<keyword evidence="2" id="KW-1185">Reference proteome</keyword>
<name>A0A3P7LAP9_ONCOC</name>
<protein>
    <submittedName>
        <fullName evidence="1">Uncharacterized protein</fullName>
    </submittedName>
</protein>
<feature type="non-terminal residue" evidence="1">
    <location>
        <position position="1"/>
    </location>
</feature>
<reference evidence="1 2" key="1">
    <citation type="submission" date="2018-08" db="EMBL/GenBank/DDBJ databases">
        <authorList>
            <person name="Laetsch R D."/>
            <person name="Stevens L."/>
            <person name="Kumar S."/>
            <person name="Blaxter L. M."/>
        </authorList>
    </citation>
    <scope>NUCLEOTIDE SEQUENCE [LARGE SCALE GENOMIC DNA]</scope>
</reference>
<evidence type="ECO:0000313" key="2">
    <source>
        <dbReference type="Proteomes" id="UP000271087"/>
    </source>
</evidence>
<dbReference type="AlphaFoldDB" id="A0A3P7LAP9"/>
<sequence length="75" mass="7929">CGSQNAISSNRSILHSQRGQLFKLPKISLSGALNAIDSALSDMRILPTILGSSRSNALSFPPASPIKVGKHLIVF</sequence>